<keyword evidence="3" id="KW-1185">Reference proteome</keyword>
<feature type="region of interest" description="Disordered" evidence="1">
    <location>
        <begin position="713"/>
        <end position="750"/>
    </location>
</feature>
<dbReference type="AlphaFoldDB" id="A0A5E4Q3H0"/>
<feature type="region of interest" description="Disordered" evidence="1">
    <location>
        <begin position="497"/>
        <end position="529"/>
    </location>
</feature>
<feature type="compositionally biased region" description="Basic and acidic residues" evidence="1">
    <location>
        <begin position="358"/>
        <end position="380"/>
    </location>
</feature>
<name>A0A5E4Q3H0_9NEOP</name>
<reference evidence="2 3" key="1">
    <citation type="submission" date="2017-07" db="EMBL/GenBank/DDBJ databases">
        <authorList>
            <person name="Talla V."/>
            <person name="Backstrom N."/>
        </authorList>
    </citation>
    <scope>NUCLEOTIDE SEQUENCE [LARGE SCALE GENOMIC DNA]</scope>
</reference>
<feature type="compositionally biased region" description="Basic residues" evidence="1">
    <location>
        <begin position="182"/>
        <end position="193"/>
    </location>
</feature>
<sequence>MAGRPYSNSEMKKIVDYLVEHKAYGQLRGRKMWVEFADSKRVNRTWQSLKEVFLKRILNNIQDPYFKLTTYQIASFKRGYDVQAKISDRLHYVNVDTDIDENTGENVDKETSNGHNNDNASTVADHRTSTETLVLDNACDCVEDLPRALEEYEGEDSLQMNTNKAQKSDETSTKSKDELIGKRKRRNNNRKYATRIIDISSDSSGNSTEDEDDSSSRGRSNRPSKRYIKPKLARRMTRDDDGLFLVRDKKKGGKSSKTNGVVKDLQRGSCNTDAHHRFDVPNVPEPKCSSPAEEIQPVKMIFKNGSYRNLKYIFLNEIGSVSDRSKILEDEIFKEIQIRDSEDTDDTDETEIGQQVKGHIEEQKQRERDIEEEQQGKGDIEEQQQGKGRIEEQQQGNGDIEEQQQGTGDIEQQQDKGDIEEQQQAKEDIEQQQQQSKGKQSTISQGVQTSLENLSINEESTQGYLDTDTSPIITQRKKKRAKTISRKVDTNYRLRKRCKSPAESSSDSNLSYFTARPPHRADSHSSLSSRIYKSESYQQLMPTKSSSPRRLDQIVECENDFYAIENSIECTEINCNTKEGSSNISLPTSPVLSVVENISISRSLIDDNNLNESSVKETDTVILNQLMSCGDDVSMPLMEQNLELDRRSENGSQSNYTINMAENSVSDSFLNKICSVQLEDLKFSESISAKLRDLLLESAKKLVTEIKTNKDKENTESKFQVSNFIPEKKRKRSSTPRRSERISNPISTDAVVEKEHRESCSKLNRESCPPVICVRDNFDKEIPPDITETPARKNGRGRKKKDIIKVKITRPRSADSLKKISDDLYPTHFENNTPKDDIFTNNDTESGIFLQGLNDSMDLVHNHSETCLQDHECIDSVEAVSNPAIPTVLIDSESFTSDVLQNDSKINGDLMGLEFLGSNAQDGTDYMEAFKCSVSTTTVQHEVAAGNHTPNSIITEDLTGDSTPKSCKWYLLSEDETKTDFQVLPNYVETSPSYGADLNQIFPLTCAIPNLSTITEMSKDNEDTSPNILTHFAIPN</sequence>
<feature type="compositionally biased region" description="Basic and acidic residues" evidence="1">
    <location>
        <begin position="166"/>
        <end position="181"/>
    </location>
</feature>
<feature type="region of interest" description="Disordered" evidence="1">
    <location>
        <begin position="339"/>
        <end position="446"/>
    </location>
</feature>
<feature type="compositionally biased region" description="Basic and acidic residues" evidence="1">
    <location>
        <begin position="413"/>
        <end position="429"/>
    </location>
</feature>
<feature type="compositionally biased region" description="Polar residues" evidence="1">
    <location>
        <begin position="502"/>
        <end position="512"/>
    </location>
</feature>
<evidence type="ECO:0000313" key="3">
    <source>
        <dbReference type="Proteomes" id="UP000324832"/>
    </source>
</evidence>
<feature type="region of interest" description="Disordered" evidence="1">
    <location>
        <begin position="152"/>
        <end position="233"/>
    </location>
</feature>
<dbReference type="Gene3D" id="1.10.10.60">
    <property type="entry name" value="Homeodomain-like"/>
    <property type="match status" value="1"/>
</dbReference>
<organism evidence="2 3">
    <name type="scientific">Leptidea sinapis</name>
    <dbReference type="NCBI Taxonomy" id="189913"/>
    <lineage>
        <taxon>Eukaryota</taxon>
        <taxon>Metazoa</taxon>
        <taxon>Ecdysozoa</taxon>
        <taxon>Arthropoda</taxon>
        <taxon>Hexapoda</taxon>
        <taxon>Insecta</taxon>
        <taxon>Pterygota</taxon>
        <taxon>Neoptera</taxon>
        <taxon>Endopterygota</taxon>
        <taxon>Lepidoptera</taxon>
        <taxon>Glossata</taxon>
        <taxon>Ditrysia</taxon>
        <taxon>Papilionoidea</taxon>
        <taxon>Pieridae</taxon>
        <taxon>Dismorphiinae</taxon>
        <taxon>Leptidea</taxon>
    </lineage>
</organism>
<evidence type="ECO:0000313" key="2">
    <source>
        <dbReference type="EMBL" id="VVC92772.1"/>
    </source>
</evidence>
<dbReference type="Proteomes" id="UP000324832">
    <property type="component" value="Unassembled WGS sequence"/>
</dbReference>
<gene>
    <name evidence="2" type="ORF">LSINAPIS_LOCUS5131</name>
</gene>
<feature type="compositionally biased region" description="Low complexity" evidence="1">
    <location>
        <begin position="194"/>
        <end position="207"/>
    </location>
</feature>
<feature type="compositionally biased region" description="Polar residues" evidence="1">
    <location>
        <begin position="113"/>
        <end position="122"/>
    </location>
</feature>
<feature type="region of interest" description="Disordered" evidence="1">
    <location>
        <begin position="100"/>
        <end position="128"/>
    </location>
</feature>
<dbReference type="EMBL" id="FZQP02001404">
    <property type="protein sequence ID" value="VVC92772.1"/>
    <property type="molecule type" value="Genomic_DNA"/>
</dbReference>
<feature type="compositionally biased region" description="Low complexity" evidence="1">
    <location>
        <begin position="431"/>
        <end position="445"/>
    </location>
</feature>
<proteinExistence type="predicted"/>
<evidence type="ECO:0000256" key="1">
    <source>
        <dbReference type="SAM" id="MobiDB-lite"/>
    </source>
</evidence>
<protein>
    <submittedName>
        <fullName evidence="2">Uncharacterized protein</fullName>
    </submittedName>
</protein>
<accession>A0A5E4Q3H0</accession>
<feature type="compositionally biased region" description="Basic residues" evidence="1">
    <location>
        <begin position="219"/>
        <end position="233"/>
    </location>
</feature>
<feature type="compositionally biased region" description="Acidic residues" evidence="1">
    <location>
        <begin position="342"/>
        <end position="351"/>
    </location>
</feature>